<comment type="caution">
    <text evidence="2">The sequence shown here is derived from an EMBL/GenBank/DDBJ whole genome shotgun (WGS) entry which is preliminary data.</text>
</comment>
<name>A0A9W7FRL8_9STRA</name>
<organism evidence="2 3">
    <name type="scientific">Triparma laevis f. longispina</name>
    <dbReference type="NCBI Taxonomy" id="1714387"/>
    <lineage>
        <taxon>Eukaryota</taxon>
        <taxon>Sar</taxon>
        <taxon>Stramenopiles</taxon>
        <taxon>Ochrophyta</taxon>
        <taxon>Bolidophyceae</taxon>
        <taxon>Parmales</taxon>
        <taxon>Triparmaceae</taxon>
        <taxon>Triparma</taxon>
    </lineage>
</organism>
<feature type="transmembrane region" description="Helical" evidence="1">
    <location>
        <begin position="81"/>
        <end position="102"/>
    </location>
</feature>
<keyword evidence="1" id="KW-0812">Transmembrane</keyword>
<dbReference type="AlphaFoldDB" id="A0A9W7FRL8"/>
<feature type="transmembrane region" description="Helical" evidence="1">
    <location>
        <begin position="267"/>
        <end position="289"/>
    </location>
</feature>
<protein>
    <submittedName>
        <fullName evidence="2">Uncharacterized protein</fullName>
    </submittedName>
</protein>
<keyword evidence="3" id="KW-1185">Reference proteome</keyword>
<feature type="transmembrane region" description="Helical" evidence="1">
    <location>
        <begin position="309"/>
        <end position="329"/>
    </location>
</feature>
<reference evidence="3" key="1">
    <citation type="journal article" date="2023" name="Commun. Biol.">
        <title>Genome analysis of Parmales, the sister group of diatoms, reveals the evolutionary specialization of diatoms from phago-mixotrophs to photoautotrophs.</title>
        <authorList>
            <person name="Ban H."/>
            <person name="Sato S."/>
            <person name="Yoshikawa S."/>
            <person name="Yamada K."/>
            <person name="Nakamura Y."/>
            <person name="Ichinomiya M."/>
            <person name="Sato N."/>
            <person name="Blanc-Mathieu R."/>
            <person name="Endo H."/>
            <person name="Kuwata A."/>
            <person name="Ogata H."/>
        </authorList>
    </citation>
    <scope>NUCLEOTIDE SEQUENCE [LARGE SCALE GENOMIC DNA]</scope>
    <source>
        <strain evidence="3">NIES 3700</strain>
    </source>
</reference>
<dbReference type="EMBL" id="BRXW01000262">
    <property type="protein sequence ID" value="GMI16721.1"/>
    <property type="molecule type" value="Genomic_DNA"/>
</dbReference>
<evidence type="ECO:0000313" key="3">
    <source>
        <dbReference type="Proteomes" id="UP001165122"/>
    </source>
</evidence>
<sequence length="361" mass="40262">MSLSADWGPSYEVMTAANFTCNLDTKLFINPCSPLFQCFYDEALGDVDGVSTCHCGTIGRFSNDHFPDCQHDSDMSWLPKVMGIVNVSVCGIIIVWSIWMFVTLHKLQQLQFNDITKALVLTTLAVTFEIVHQSCETIQMFMKDPVNHLTFYGTPGIAQTTLSGMGCCMVLSDLNIPLLWMQIASSGMNKADAERRKKKVKDIVKYSGTFFFVTFVAIVTAKGTGMAGIYSILWILIVLVAFNIGSRKLRSQLSKPGEEEPKTSKDIRFYVMRLSVFIVLYICNIIWFFMTGSSLKNANPDNWQVAASLIYFCLAQCSLQNTIYIRSTLEKKLARFKKNGNRVLPTTTASGMSSASSVDSN</sequence>
<accession>A0A9W7FRL8</accession>
<keyword evidence="1" id="KW-0472">Membrane</keyword>
<dbReference type="Proteomes" id="UP001165122">
    <property type="component" value="Unassembled WGS sequence"/>
</dbReference>
<proteinExistence type="predicted"/>
<evidence type="ECO:0000313" key="2">
    <source>
        <dbReference type="EMBL" id="GMI16721.1"/>
    </source>
</evidence>
<feature type="transmembrane region" description="Helical" evidence="1">
    <location>
        <begin position="203"/>
        <end position="221"/>
    </location>
</feature>
<gene>
    <name evidence="2" type="ORF">TrLO_g3770</name>
</gene>
<keyword evidence="1" id="KW-1133">Transmembrane helix</keyword>
<dbReference type="OrthoDB" id="194162at2759"/>
<feature type="transmembrane region" description="Helical" evidence="1">
    <location>
        <begin position="227"/>
        <end position="246"/>
    </location>
</feature>
<evidence type="ECO:0000256" key="1">
    <source>
        <dbReference type="SAM" id="Phobius"/>
    </source>
</evidence>